<comment type="catalytic activity">
    <reaction evidence="9">
        <text>L-histidyl-glycine(out) = L-histidyl-glycine(in)</text>
        <dbReference type="Rhea" id="RHEA:79395"/>
        <dbReference type="ChEBI" id="CHEBI:229957"/>
    </reaction>
</comment>
<gene>
    <name evidence="27" type="ORF">BKD89_06525</name>
</gene>
<keyword evidence="5 25" id="KW-1133">Transmembrane helix</keyword>
<evidence type="ECO:0000256" key="2">
    <source>
        <dbReference type="ARBA" id="ARBA00008335"/>
    </source>
</evidence>
<comment type="similarity">
    <text evidence="2">Belongs to the major facilitator superfamily.</text>
</comment>
<evidence type="ECO:0000256" key="15">
    <source>
        <dbReference type="ARBA" id="ARBA00044899"/>
    </source>
</evidence>
<dbReference type="Gene3D" id="1.20.1250.20">
    <property type="entry name" value="MFS general substrate transporter like domains"/>
    <property type="match status" value="2"/>
</dbReference>
<reference evidence="27 28" key="1">
    <citation type="submission" date="2016-10" db="EMBL/GenBank/DDBJ databases">
        <title>Complete genome of the TMA-utilizing, human hosted archaeon Methanomethylophilus alvus Gen. nov, sp. nov., strain Mx-05, derived from a pure culture.</title>
        <authorList>
            <person name="Brugere J.-F."/>
            <person name="Ben Hania W."/>
            <person name="Chaudhary P.P."/>
            <person name="Gaci N."/>
            <person name="Borrel G."/>
            <person name="Cao Van Tuat L."/>
            <person name="Fardeau M.-L."/>
            <person name="Harris H.M.B."/>
            <person name="O'Toole P.W."/>
            <person name="Ollivier B."/>
        </authorList>
    </citation>
    <scope>NUCLEOTIDE SEQUENCE [LARGE SCALE GENOMIC DNA]</scope>
    <source>
        <strain evidence="27 28">Mx-05</strain>
    </source>
</reference>
<dbReference type="PROSITE" id="PS50850">
    <property type="entry name" value="MFS"/>
    <property type="match status" value="1"/>
</dbReference>
<evidence type="ECO:0000256" key="7">
    <source>
        <dbReference type="ARBA" id="ARBA00023228"/>
    </source>
</evidence>
<organism evidence="27 28">
    <name type="scientific">Methanomethylophilus alvi</name>
    <dbReference type="NCBI Taxonomy" id="1291540"/>
    <lineage>
        <taxon>Archaea</taxon>
        <taxon>Methanobacteriati</taxon>
        <taxon>Thermoplasmatota</taxon>
        <taxon>Thermoplasmata</taxon>
        <taxon>Methanomassiliicoccales</taxon>
        <taxon>Methanomethylophilaceae</taxon>
        <taxon>Methanomethylophilus</taxon>
    </lineage>
</organism>
<evidence type="ECO:0000256" key="5">
    <source>
        <dbReference type="ARBA" id="ARBA00022989"/>
    </source>
</evidence>
<feature type="transmembrane region" description="Helical" evidence="25">
    <location>
        <begin position="229"/>
        <end position="248"/>
    </location>
</feature>
<evidence type="ECO:0000256" key="22">
    <source>
        <dbReference type="ARBA" id="ARBA00045018"/>
    </source>
</evidence>
<evidence type="ECO:0000256" key="18">
    <source>
        <dbReference type="ARBA" id="ARBA00044912"/>
    </source>
</evidence>
<evidence type="ECO:0000256" key="4">
    <source>
        <dbReference type="ARBA" id="ARBA00022692"/>
    </source>
</evidence>
<comment type="catalytic activity">
    <reaction evidence="8">
        <text>L-lysyl-L-alanine(out) = L-lysyl-L-alanine(in)</text>
        <dbReference type="Rhea" id="RHEA:79399"/>
        <dbReference type="ChEBI" id="CHEBI:229954"/>
    </reaction>
</comment>
<comment type="catalytic activity">
    <reaction evidence="18">
        <text>L-histidyl-L-alpha-amino acid(out) = L-histidyl-L-alpha-amino acid(in)</text>
        <dbReference type="Rhea" id="RHEA:79379"/>
        <dbReference type="ChEBI" id="CHEBI:229964"/>
    </reaction>
</comment>
<feature type="transmembrane region" description="Helical" evidence="25">
    <location>
        <begin position="268"/>
        <end position="287"/>
    </location>
</feature>
<evidence type="ECO:0000256" key="24">
    <source>
        <dbReference type="ARBA" id="ARBA00046376"/>
    </source>
</evidence>
<dbReference type="Pfam" id="PF07690">
    <property type="entry name" value="MFS_1"/>
    <property type="match status" value="1"/>
</dbReference>
<evidence type="ECO:0000256" key="1">
    <source>
        <dbReference type="ARBA" id="ARBA00004155"/>
    </source>
</evidence>
<comment type="subcellular location">
    <subcellularLocation>
        <location evidence="1">Lysosome membrane</location>
        <topology evidence="1">Multi-pass membrane protein</topology>
    </subcellularLocation>
</comment>
<evidence type="ECO:0000256" key="20">
    <source>
        <dbReference type="ARBA" id="ARBA00044924"/>
    </source>
</evidence>
<feature type="transmembrane region" description="Helical" evidence="25">
    <location>
        <begin position="359"/>
        <end position="384"/>
    </location>
</feature>
<feature type="transmembrane region" description="Helical" evidence="25">
    <location>
        <begin position="44"/>
        <end position="62"/>
    </location>
</feature>
<evidence type="ECO:0000256" key="12">
    <source>
        <dbReference type="ARBA" id="ARBA00044891"/>
    </source>
</evidence>
<dbReference type="Proteomes" id="UP000273278">
    <property type="component" value="Chromosome"/>
</dbReference>
<evidence type="ECO:0000256" key="21">
    <source>
        <dbReference type="ARBA" id="ARBA00044985"/>
    </source>
</evidence>
<dbReference type="AlphaFoldDB" id="A0A3G3IHZ1"/>
<evidence type="ECO:0000256" key="17">
    <source>
        <dbReference type="ARBA" id="ARBA00044903"/>
    </source>
</evidence>
<feature type="transmembrane region" description="Helical" evidence="25">
    <location>
        <begin position="114"/>
        <end position="135"/>
    </location>
</feature>
<feature type="transmembrane region" description="Helical" evidence="25">
    <location>
        <begin position="147"/>
        <end position="169"/>
    </location>
</feature>
<dbReference type="InterPro" id="IPR052187">
    <property type="entry name" value="MFSD1"/>
</dbReference>
<evidence type="ECO:0000256" key="13">
    <source>
        <dbReference type="ARBA" id="ARBA00044893"/>
    </source>
</evidence>
<evidence type="ECO:0000256" key="23">
    <source>
        <dbReference type="ARBA" id="ARBA00045709"/>
    </source>
</evidence>
<evidence type="ECO:0000256" key="16">
    <source>
        <dbReference type="ARBA" id="ARBA00044900"/>
    </source>
</evidence>
<dbReference type="GO" id="GO:0022857">
    <property type="term" value="F:transmembrane transporter activity"/>
    <property type="evidence" value="ECO:0007669"/>
    <property type="project" value="InterPro"/>
</dbReference>
<feature type="transmembrane region" description="Helical" evidence="25">
    <location>
        <begin position="329"/>
        <end position="347"/>
    </location>
</feature>
<proteinExistence type="inferred from homology"/>
<dbReference type="PANTHER" id="PTHR23512">
    <property type="entry name" value="MAJOR FACILITATOR SUPERFAMILY DOMAIN-CONTAINING PROTEIN 1"/>
    <property type="match status" value="1"/>
</dbReference>
<comment type="function">
    <text evidence="23">Lysosomal dipeptide uniporter that selectively exports lysine, arginine or histidine-containing dipeptides with a net positive charge from the lysosome lumen into the cytosol. Could play a role in a specific type of protein O-glycosylation indirectly regulating macrophages migration and tissue invasion. Also essential for liver homeostasis.</text>
</comment>
<feature type="domain" description="Major facilitator superfamily (MFS) profile" evidence="26">
    <location>
        <begin position="16"/>
        <end position="421"/>
    </location>
</feature>
<sequence length="439" mass="47301">MTADESKRIARYGWAAFAILALAYFMVYLHRTTGGALSDTFEDYYGVGTTSVALLASSYLYAYTLMQIPSGIITDRFGPRKAASVFIALIALGSVLSAVSAYVDNFSLMVLGKFVIGLGAAVVFIPMVKVLALWFKRDQFATMNGVILLIGNIGAIAAATPMVLMVDLFGIGDTYMILAVITVAVACLCWLFVRDRPAERGLPEVDHEAEKKVGTMEALRTIFGGRMRFWPLALSMFFFFGTMMMWQASQAGSFYISVYGYDLHSSSIMVTLIGVGTIVGCPIGGLLSDKVIRSRKTVCLIGTGGYALAWAVMWATVGQDVASGMLFQGVLNFLFGFFSGFLVSTVAQVKEAFPASMSGLSVASLHTFTFIGGALAVATCGFVVAERTVGQYQTLCLIALVMAILAFLCEVVSVEVTPEDEAFTDPALDFLEYLTDKSE</sequence>
<dbReference type="SUPFAM" id="SSF103473">
    <property type="entry name" value="MFS general substrate transporter"/>
    <property type="match status" value="1"/>
</dbReference>
<dbReference type="InterPro" id="IPR020846">
    <property type="entry name" value="MFS_dom"/>
</dbReference>
<evidence type="ECO:0000256" key="25">
    <source>
        <dbReference type="SAM" id="Phobius"/>
    </source>
</evidence>
<name>A0A3G3IHZ1_9ARCH</name>
<keyword evidence="4 25" id="KW-0812">Transmembrane</keyword>
<evidence type="ECO:0000259" key="26">
    <source>
        <dbReference type="PROSITE" id="PS50850"/>
    </source>
</evidence>
<evidence type="ECO:0000256" key="10">
    <source>
        <dbReference type="ARBA" id="ARBA00044881"/>
    </source>
</evidence>
<comment type="catalytic activity">
    <reaction evidence="14">
        <text>L-aspartyl-L-lysine(out) = L-aspartyl-L-lysine(in)</text>
        <dbReference type="Rhea" id="RHEA:79411"/>
        <dbReference type="ChEBI" id="CHEBI:229953"/>
    </reaction>
</comment>
<dbReference type="InterPro" id="IPR011701">
    <property type="entry name" value="MFS"/>
</dbReference>
<dbReference type="RefSeq" id="WP_015505221.1">
    <property type="nucleotide sequence ID" value="NZ_CAYARP010000005.1"/>
</dbReference>
<evidence type="ECO:0000256" key="8">
    <source>
        <dbReference type="ARBA" id="ARBA00044876"/>
    </source>
</evidence>
<dbReference type="EMBL" id="CP017686">
    <property type="protein sequence ID" value="AYQ55450.1"/>
    <property type="molecule type" value="Genomic_DNA"/>
</dbReference>
<evidence type="ECO:0000256" key="6">
    <source>
        <dbReference type="ARBA" id="ARBA00023136"/>
    </source>
</evidence>
<feature type="transmembrane region" description="Helical" evidence="25">
    <location>
        <begin position="83"/>
        <end position="102"/>
    </location>
</feature>
<comment type="catalytic activity">
    <reaction evidence="12">
        <text>L-lysyl-L-alpha-amino acid(out) = L-lysyl-L-alpha-amino acid(in)</text>
        <dbReference type="Rhea" id="RHEA:79387"/>
        <dbReference type="ChEBI" id="CHEBI:229965"/>
    </reaction>
</comment>
<dbReference type="GO" id="GO:0005765">
    <property type="term" value="C:lysosomal membrane"/>
    <property type="evidence" value="ECO:0007669"/>
    <property type="project" value="UniProtKB-SubCell"/>
</dbReference>
<comment type="catalytic activity">
    <reaction evidence="15">
        <text>L-arginyl-L-alpha-amino acid(out) = L-arginyl-L-alpha-amino acid(in)</text>
        <dbReference type="Rhea" id="RHEA:79371"/>
        <dbReference type="ChEBI" id="CHEBI:84315"/>
    </reaction>
</comment>
<comment type="catalytic activity">
    <reaction evidence="13">
        <text>L-alpha-aminoacyl-L-lysine(out) = L-alpha-aminoacyl-L-lysine(in)</text>
        <dbReference type="Rhea" id="RHEA:79383"/>
        <dbReference type="ChEBI" id="CHEBI:229966"/>
    </reaction>
</comment>
<keyword evidence="3" id="KW-0813">Transport</keyword>
<comment type="catalytic activity">
    <reaction evidence="19">
        <text>L-alanyl-L-lysine(out) = L-alanyl-L-lysine(in)</text>
        <dbReference type="Rhea" id="RHEA:79415"/>
        <dbReference type="ChEBI" id="CHEBI:192470"/>
    </reaction>
</comment>
<comment type="subunit">
    <text evidence="24">Homodimer. Interacts with lysosomal protein GLMP (via lumenal domain); the interaction starts while both proteins are still in the endoplasmic reticulum and is required for stabilization of MFSD1 in lysosomes but has no direct effect on its targeting to lysosomes or transporter activity.</text>
</comment>
<evidence type="ECO:0000256" key="14">
    <source>
        <dbReference type="ARBA" id="ARBA00044898"/>
    </source>
</evidence>
<keyword evidence="7" id="KW-0458">Lysosome</keyword>
<evidence type="ECO:0000256" key="9">
    <source>
        <dbReference type="ARBA" id="ARBA00044878"/>
    </source>
</evidence>
<accession>A0A3G3IHZ1</accession>
<dbReference type="InterPro" id="IPR036259">
    <property type="entry name" value="MFS_trans_sf"/>
</dbReference>
<feature type="transmembrane region" description="Helical" evidence="25">
    <location>
        <begin position="12"/>
        <end position="29"/>
    </location>
</feature>
<feature type="transmembrane region" description="Helical" evidence="25">
    <location>
        <begin position="175"/>
        <end position="193"/>
    </location>
</feature>
<feature type="transmembrane region" description="Helical" evidence="25">
    <location>
        <begin position="390"/>
        <end position="409"/>
    </location>
</feature>
<evidence type="ECO:0000256" key="19">
    <source>
        <dbReference type="ARBA" id="ARBA00044919"/>
    </source>
</evidence>
<comment type="catalytic activity">
    <reaction evidence="16">
        <text>L-lysyl-L-lysine(out) = L-lysyl-L-lysine(in)</text>
        <dbReference type="Rhea" id="RHEA:79403"/>
        <dbReference type="ChEBI" id="CHEBI:229956"/>
    </reaction>
</comment>
<keyword evidence="6 25" id="KW-0472">Membrane</keyword>
<protein>
    <recommendedName>
        <fullName evidence="21">Lysosomal dipeptide transporter MFSD1</fullName>
    </recommendedName>
    <alternativeName>
        <fullName evidence="22">Major facilitator superfamily domain-containing protein 1</fullName>
    </alternativeName>
</protein>
<evidence type="ECO:0000256" key="11">
    <source>
        <dbReference type="ARBA" id="ARBA00044884"/>
    </source>
</evidence>
<dbReference type="GeneID" id="41322103"/>
<comment type="catalytic activity">
    <reaction evidence="17">
        <text>L-arginyl-glycine(out) = L-arginyl-glycine(in)</text>
        <dbReference type="Rhea" id="RHEA:79391"/>
        <dbReference type="ChEBI" id="CHEBI:229955"/>
    </reaction>
</comment>
<comment type="catalytic activity">
    <reaction evidence="11">
        <text>L-alpha-aminoacyl-L-histidine(out) = L-alpha-aminoacyl-L-histidine(in)</text>
        <dbReference type="Rhea" id="RHEA:79375"/>
        <dbReference type="ChEBI" id="CHEBI:229967"/>
    </reaction>
</comment>
<comment type="catalytic activity">
    <reaction evidence="20">
        <text>L-lysyl-glycine(out) = L-lysyl-glycine(in)</text>
        <dbReference type="Rhea" id="RHEA:79407"/>
        <dbReference type="ChEBI" id="CHEBI:191202"/>
    </reaction>
</comment>
<evidence type="ECO:0000313" key="27">
    <source>
        <dbReference type="EMBL" id="AYQ55450.1"/>
    </source>
</evidence>
<evidence type="ECO:0000256" key="3">
    <source>
        <dbReference type="ARBA" id="ARBA00022448"/>
    </source>
</evidence>
<comment type="catalytic activity">
    <reaction evidence="10">
        <text>L-alpha-aminoacyl-L-arginine(out) = L-alpha-aminoacyl-L-arginine(in)</text>
        <dbReference type="Rhea" id="RHEA:79367"/>
        <dbReference type="ChEBI" id="CHEBI:229968"/>
    </reaction>
</comment>
<dbReference type="PANTHER" id="PTHR23512:SF3">
    <property type="entry name" value="MAJOR FACILITATOR SUPERFAMILY DOMAIN-CONTAINING PROTEIN 1"/>
    <property type="match status" value="1"/>
</dbReference>
<evidence type="ECO:0000313" key="28">
    <source>
        <dbReference type="Proteomes" id="UP000273278"/>
    </source>
</evidence>